<dbReference type="AlphaFoldDB" id="A0A0B7AV23"/>
<feature type="non-terminal residue" evidence="1">
    <location>
        <position position="66"/>
    </location>
</feature>
<accession>A0A0B7AV23</accession>
<dbReference type="EMBL" id="HACG01037858">
    <property type="protein sequence ID" value="CEK84723.1"/>
    <property type="molecule type" value="Transcribed_RNA"/>
</dbReference>
<evidence type="ECO:0000313" key="1">
    <source>
        <dbReference type="EMBL" id="CEK84723.1"/>
    </source>
</evidence>
<sequence length="66" mass="7361">MNTHTRTHIYIYHHGHQVDCPFQNLAPMTAVLKNSILCKLTGISHSQIINDILRPSSFSSSSHSSS</sequence>
<proteinExistence type="predicted"/>
<reference evidence="1" key="1">
    <citation type="submission" date="2014-12" db="EMBL/GenBank/DDBJ databases">
        <title>Insight into the proteome of Arion vulgaris.</title>
        <authorList>
            <person name="Aradska J."/>
            <person name="Bulat T."/>
            <person name="Smidak R."/>
            <person name="Sarate P."/>
            <person name="Gangsoo J."/>
            <person name="Sialana F."/>
            <person name="Bilban M."/>
            <person name="Lubec G."/>
        </authorList>
    </citation>
    <scope>NUCLEOTIDE SEQUENCE</scope>
    <source>
        <tissue evidence="1">Skin</tissue>
    </source>
</reference>
<organism evidence="1">
    <name type="scientific">Arion vulgaris</name>
    <dbReference type="NCBI Taxonomy" id="1028688"/>
    <lineage>
        <taxon>Eukaryota</taxon>
        <taxon>Metazoa</taxon>
        <taxon>Spiralia</taxon>
        <taxon>Lophotrochozoa</taxon>
        <taxon>Mollusca</taxon>
        <taxon>Gastropoda</taxon>
        <taxon>Heterobranchia</taxon>
        <taxon>Euthyneura</taxon>
        <taxon>Panpulmonata</taxon>
        <taxon>Eupulmonata</taxon>
        <taxon>Stylommatophora</taxon>
        <taxon>Helicina</taxon>
        <taxon>Arionoidea</taxon>
        <taxon>Arionidae</taxon>
        <taxon>Arion</taxon>
    </lineage>
</organism>
<gene>
    <name evidence="1" type="primary">ORF144154</name>
</gene>
<protein>
    <submittedName>
        <fullName evidence="1">Uncharacterized protein</fullName>
    </submittedName>
</protein>
<name>A0A0B7AV23_9EUPU</name>